<sequence length="234" mass="26990">MTKDNSSINPSKRKKQTSNVTVHAEETTDTKVKKKKKLHAEETTDTKVTKKKKLHAEETTDTKVKKKKKLHVEEAPEQIPDVTIETSERKRKKKKKAKQSEKRVLERKMKKILKKEEKKRLKAAGETEPKAEAPGPIAGQQALDYLTCWAENRAEWRFQKTRQTWLLQHCFDFEQISDEKFSVLLQYLEGLCGGSKDITVQKALALVEESGQAPEDKDVQQRARRARQVIQLLS</sequence>
<dbReference type="eggNOG" id="KOG4829">
    <property type="taxonomic scope" value="Eukaryota"/>
</dbReference>
<dbReference type="PANTHER" id="PTHR22306:SF2">
    <property type="entry name" value="CHROMOSOME 7 OPEN READING FRAME 50"/>
    <property type="match status" value="1"/>
</dbReference>
<evidence type="ECO:0000256" key="1">
    <source>
        <dbReference type="SAM" id="MobiDB-lite"/>
    </source>
</evidence>
<reference evidence="3" key="3">
    <citation type="submission" date="2025-09" db="UniProtKB">
        <authorList>
            <consortium name="Ensembl"/>
        </authorList>
    </citation>
    <scope>IDENTIFICATION</scope>
</reference>
<dbReference type="AlphaFoldDB" id="G3P2N0"/>
<dbReference type="OMA" id="CWAENRS"/>
<dbReference type="Proteomes" id="UP000007635">
    <property type="component" value="Chromosome V"/>
</dbReference>
<protein>
    <submittedName>
        <fullName evidence="3">Zmp:0000000624</fullName>
    </submittedName>
</protein>
<evidence type="ECO:0000313" key="4">
    <source>
        <dbReference type="Proteomes" id="UP000007635"/>
    </source>
</evidence>
<dbReference type="Ensembl" id="ENSGACT00000011877.2">
    <property type="protein sequence ID" value="ENSGACP00000011853.2"/>
    <property type="gene ID" value="ENSGACG00000008975.2"/>
</dbReference>
<organism evidence="3 4">
    <name type="scientific">Gasterosteus aculeatus aculeatus</name>
    <name type="common">three-spined stickleback</name>
    <dbReference type="NCBI Taxonomy" id="481459"/>
    <lineage>
        <taxon>Eukaryota</taxon>
        <taxon>Metazoa</taxon>
        <taxon>Chordata</taxon>
        <taxon>Craniata</taxon>
        <taxon>Vertebrata</taxon>
        <taxon>Euteleostomi</taxon>
        <taxon>Actinopterygii</taxon>
        <taxon>Neopterygii</taxon>
        <taxon>Teleostei</taxon>
        <taxon>Neoteleostei</taxon>
        <taxon>Acanthomorphata</taxon>
        <taxon>Eupercaria</taxon>
        <taxon>Perciformes</taxon>
        <taxon>Cottioidei</taxon>
        <taxon>Gasterosteales</taxon>
        <taxon>Gasterosteidae</taxon>
        <taxon>Gasterosteus</taxon>
    </lineage>
</organism>
<feature type="compositionally biased region" description="Basic and acidic residues" evidence="1">
    <location>
        <begin position="39"/>
        <end position="48"/>
    </location>
</feature>
<feature type="compositionally biased region" description="Polar residues" evidence="1">
    <location>
        <begin position="1"/>
        <end position="10"/>
    </location>
</feature>
<evidence type="ECO:0000313" key="3">
    <source>
        <dbReference type="Ensembl" id="ENSGACP00000011853.2"/>
    </source>
</evidence>
<dbReference type="InParanoid" id="G3P2N0"/>
<reference evidence="3 4" key="1">
    <citation type="journal article" date="2021" name="G3 (Bethesda)">
        <title>Improved contiguity of the threespine stickleback genome using long-read sequencing.</title>
        <authorList>
            <person name="Nath S."/>
            <person name="Shaw D.E."/>
            <person name="White M.A."/>
        </authorList>
    </citation>
    <scope>NUCLEOTIDE SEQUENCE [LARGE SCALE GENOMIC DNA]</scope>
    <source>
        <strain evidence="3 4">Lake Benthic</strain>
    </source>
</reference>
<accession>G3P2N0</accession>
<feature type="compositionally biased region" description="Basic and acidic residues" evidence="1">
    <location>
        <begin position="98"/>
        <end position="107"/>
    </location>
</feature>
<feature type="domain" description="WKF" evidence="2">
    <location>
        <begin position="144"/>
        <end position="204"/>
    </location>
</feature>
<keyword evidence="4" id="KW-1185">Reference proteome</keyword>
<proteinExistence type="predicted"/>
<dbReference type="GeneTree" id="ENSGT00390000017838"/>
<dbReference type="PANTHER" id="PTHR22306">
    <property type="entry name" value="CHROMOSOME 7 OPEN READING FRAME 50"/>
    <property type="match status" value="1"/>
</dbReference>
<dbReference type="Bgee" id="ENSGACG00000008975">
    <property type="expression patterns" value="Expressed in embryo and 12 other cell types or tissues"/>
</dbReference>
<dbReference type="Pfam" id="PF10180">
    <property type="entry name" value="WKF"/>
    <property type="match status" value="1"/>
</dbReference>
<name>G3P2N0_GASAC</name>
<dbReference type="InterPro" id="IPR019327">
    <property type="entry name" value="WKF"/>
</dbReference>
<dbReference type="STRING" id="69293.ENSGACP00000011853"/>
<reference evidence="3" key="2">
    <citation type="submission" date="2025-08" db="UniProtKB">
        <authorList>
            <consortium name="Ensembl"/>
        </authorList>
    </citation>
    <scope>IDENTIFICATION</scope>
</reference>
<feature type="compositionally biased region" description="Basic and acidic residues" evidence="1">
    <location>
        <begin position="114"/>
        <end position="131"/>
    </location>
</feature>
<feature type="region of interest" description="Disordered" evidence="1">
    <location>
        <begin position="1"/>
        <end position="136"/>
    </location>
</feature>
<evidence type="ECO:0000259" key="2">
    <source>
        <dbReference type="Pfam" id="PF10180"/>
    </source>
</evidence>